<evidence type="ECO:0000313" key="2">
    <source>
        <dbReference type="EMBL" id="QBJ03556.1"/>
    </source>
</evidence>
<protein>
    <submittedName>
        <fullName evidence="2">Uncharacterized protein</fullName>
    </submittedName>
</protein>
<evidence type="ECO:0000313" key="3">
    <source>
        <dbReference type="Proteomes" id="UP000309991"/>
    </source>
</evidence>
<proteinExistence type="predicted"/>
<evidence type="ECO:0000256" key="1">
    <source>
        <dbReference type="SAM" id="MobiDB-lite"/>
    </source>
</evidence>
<reference evidence="2 3" key="1">
    <citation type="submission" date="2019-02" db="EMBL/GenBank/DDBJ databases">
        <title>Isolation of virulent Lactobacillus brevis phages.</title>
        <authorList>
            <person name="Feyereisen M."/>
            <person name="Mahony J."/>
            <person name="O'Sullivan T."/>
            <person name="van Sinderen D."/>
        </authorList>
    </citation>
    <scope>NUCLEOTIDE SEQUENCE [LARGE SCALE GENOMIC DNA]</scope>
</reference>
<dbReference type="Proteomes" id="UP000309991">
    <property type="component" value="Segment"/>
</dbReference>
<sequence>MENKIGLVNYQGQEDTKKVKGYKKKTSELDKPKTKPEVFLSDQDPFYQGNPTNDQGDEIIPVKDKYQTQEEKLNNSLREAPKKVN</sequence>
<feature type="compositionally biased region" description="Basic and acidic residues" evidence="1">
    <location>
        <begin position="25"/>
        <end position="36"/>
    </location>
</feature>
<feature type="region of interest" description="Disordered" evidence="1">
    <location>
        <begin position="15"/>
        <end position="65"/>
    </location>
</feature>
<dbReference type="EMBL" id="MK504444">
    <property type="protein sequence ID" value="QBJ03556.1"/>
    <property type="molecule type" value="Genomic_DNA"/>
</dbReference>
<accession>A0A4Y5FET8</accession>
<organism evidence="2 3">
    <name type="scientific">Lactobacillus phage 3-521</name>
    <dbReference type="NCBI Taxonomy" id="2510943"/>
    <lineage>
        <taxon>Viruses</taxon>
        <taxon>Duplodnaviria</taxon>
        <taxon>Heunggongvirae</taxon>
        <taxon>Uroviricota</taxon>
        <taxon>Caudoviricetes</taxon>
        <taxon>Herelleviridae</taxon>
        <taxon>Watanabevirus</taxon>
        <taxon>Watanabevirus wv3521</taxon>
    </lineage>
</organism>
<name>A0A4Y5FET8_9CAUD</name>
<gene>
    <name evidence="2" type="ORF">UCC3521_0018</name>
</gene>
<keyword evidence="3" id="KW-1185">Reference proteome</keyword>